<evidence type="ECO:0000313" key="3">
    <source>
        <dbReference type="Proteomes" id="UP001281410"/>
    </source>
</evidence>
<feature type="region of interest" description="Disordered" evidence="1">
    <location>
        <begin position="30"/>
        <end position="59"/>
    </location>
</feature>
<sequence length="59" mass="6265">MVVRGTWELNVRSESMNSTRAFPALALATAPPPPPLPLPLPPPPPVLTTDVSVQRGLPN</sequence>
<dbReference type="AlphaFoldDB" id="A0AAD9ZKP1"/>
<accession>A0AAD9ZKP1</accession>
<proteinExistence type="predicted"/>
<reference evidence="2" key="1">
    <citation type="journal article" date="2023" name="Plant J.">
        <title>Genome sequences and population genomics provide insights into the demographic history, inbreeding, and mutation load of two 'living fossil' tree species of Dipteronia.</title>
        <authorList>
            <person name="Feng Y."/>
            <person name="Comes H.P."/>
            <person name="Chen J."/>
            <person name="Zhu S."/>
            <person name="Lu R."/>
            <person name="Zhang X."/>
            <person name="Li P."/>
            <person name="Qiu J."/>
            <person name="Olsen K.M."/>
            <person name="Qiu Y."/>
        </authorList>
    </citation>
    <scope>NUCLEOTIDE SEQUENCE</scope>
    <source>
        <strain evidence="2">NBL</strain>
    </source>
</reference>
<name>A0AAD9ZKP1_9ROSI</name>
<comment type="caution">
    <text evidence="2">The sequence shown here is derived from an EMBL/GenBank/DDBJ whole genome shotgun (WGS) entry which is preliminary data.</text>
</comment>
<evidence type="ECO:0000256" key="1">
    <source>
        <dbReference type="SAM" id="MobiDB-lite"/>
    </source>
</evidence>
<evidence type="ECO:0000313" key="2">
    <source>
        <dbReference type="EMBL" id="KAK3183478.1"/>
    </source>
</evidence>
<keyword evidence="3" id="KW-1185">Reference proteome</keyword>
<feature type="compositionally biased region" description="Pro residues" evidence="1">
    <location>
        <begin position="30"/>
        <end position="46"/>
    </location>
</feature>
<dbReference type="EMBL" id="JANJYJ010000010">
    <property type="protein sequence ID" value="KAK3183478.1"/>
    <property type="molecule type" value="Genomic_DNA"/>
</dbReference>
<gene>
    <name evidence="2" type="ORF">Dsin_030764</name>
</gene>
<organism evidence="2 3">
    <name type="scientific">Dipteronia sinensis</name>
    <dbReference type="NCBI Taxonomy" id="43782"/>
    <lineage>
        <taxon>Eukaryota</taxon>
        <taxon>Viridiplantae</taxon>
        <taxon>Streptophyta</taxon>
        <taxon>Embryophyta</taxon>
        <taxon>Tracheophyta</taxon>
        <taxon>Spermatophyta</taxon>
        <taxon>Magnoliopsida</taxon>
        <taxon>eudicotyledons</taxon>
        <taxon>Gunneridae</taxon>
        <taxon>Pentapetalae</taxon>
        <taxon>rosids</taxon>
        <taxon>malvids</taxon>
        <taxon>Sapindales</taxon>
        <taxon>Sapindaceae</taxon>
        <taxon>Hippocastanoideae</taxon>
        <taxon>Acereae</taxon>
        <taxon>Dipteronia</taxon>
    </lineage>
</organism>
<dbReference type="Proteomes" id="UP001281410">
    <property type="component" value="Unassembled WGS sequence"/>
</dbReference>
<protein>
    <submittedName>
        <fullName evidence="2">Uncharacterized protein</fullName>
    </submittedName>
</protein>